<proteinExistence type="predicted"/>
<accession>A0A5M6ZH76</accession>
<name>A0A5M6ZH76_9PROT</name>
<sequence length="172" mass="18455">MRLIAAVLSLALAAAAPAAALQSESGPEPVFRATHNAWLVFTKGEGRERICYVVSRPTESLPANVQHGEVFFLISSWASGAASEQPSFLAGYPLRPDSPPRARVGSDRFAMYVSENEGFIEAERDASRLVSAMRRGATMRVEASSQRGTATVYEFSLLGVTAALNQAAGYCR</sequence>
<dbReference type="Gene3D" id="2.60.40.1880">
    <property type="entry name" value="Invasion associated locus B (IalB) protein"/>
    <property type="match status" value="1"/>
</dbReference>
<dbReference type="AlphaFoldDB" id="A0A5M6ZH76"/>
<evidence type="ECO:0008006" key="4">
    <source>
        <dbReference type="Google" id="ProtNLM"/>
    </source>
</evidence>
<dbReference type="Proteomes" id="UP000325122">
    <property type="component" value="Unassembled WGS sequence"/>
</dbReference>
<dbReference type="EMBL" id="VWOJ01000002">
    <property type="protein sequence ID" value="KAA5804133.1"/>
    <property type="molecule type" value="Genomic_DNA"/>
</dbReference>
<evidence type="ECO:0000256" key="1">
    <source>
        <dbReference type="SAM" id="SignalP"/>
    </source>
</evidence>
<keyword evidence="1" id="KW-0732">Signal</keyword>
<feature type="signal peptide" evidence="1">
    <location>
        <begin position="1"/>
        <end position="20"/>
    </location>
</feature>
<gene>
    <name evidence="2" type="ORF">F1654_09515</name>
</gene>
<protein>
    <recommendedName>
        <fullName evidence="4">Invasion associated locus B family protein</fullName>
    </recommendedName>
</protein>
<reference evidence="2 3" key="1">
    <citation type="submission" date="2019-09" db="EMBL/GenBank/DDBJ databases">
        <authorList>
            <person name="Kevbrin V."/>
            <person name="Grouzdev D.S."/>
        </authorList>
    </citation>
    <scope>NUCLEOTIDE SEQUENCE [LARGE SCALE GENOMIC DNA]</scope>
    <source>
        <strain evidence="2 3">G-192</strain>
    </source>
</reference>
<comment type="caution">
    <text evidence="2">The sequence shown here is derived from an EMBL/GenBank/DDBJ whole genome shotgun (WGS) entry which is preliminary data.</text>
</comment>
<keyword evidence="3" id="KW-1185">Reference proteome</keyword>
<feature type="chain" id="PRO_5024425397" description="Invasion associated locus B family protein" evidence="1">
    <location>
        <begin position="21"/>
        <end position="172"/>
    </location>
</feature>
<evidence type="ECO:0000313" key="2">
    <source>
        <dbReference type="EMBL" id="KAA5804133.1"/>
    </source>
</evidence>
<dbReference type="InterPro" id="IPR038696">
    <property type="entry name" value="IalB_sf"/>
</dbReference>
<organism evidence="2 3">
    <name type="scientific">Alkalicaulis satelles</name>
    <dbReference type="NCBI Taxonomy" id="2609175"/>
    <lineage>
        <taxon>Bacteria</taxon>
        <taxon>Pseudomonadati</taxon>
        <taxon>Pseudomonadota</taxon>
        <taxon>Alphaproteobacteria</taxon>
        <taxon>Maricaulales</taxon>
        <taxon>Maricaulaceae</taxon>
        <taxon>Alkalicaulis</taxon>
    </lineage>
</organism>
<evidence type="ECO:0000313" key="3">
    <source>
        <dbReference type="Proteomes" id="UP000325122"/>
    </source>
</evidence>